<dbReference type="PANTHER" id="PTHR11042:SF160">
    <property type="entry name" value="EUKARYOTIC TRANSLATION INITIATION FACTOR 2-ALPHA KINASE 1"/>
    <property type="match status" value="1"/>
</dbReference>
<feature type="region of interest" description="Disordered" evidence="12">
    <location>
        <begin position="1"/>
        <end position="30"/>
    </location>
</feature>
<dbReference type="SMART" id="SM00220">
    <property type="entry name" value="S_TKc"/>
    <property type="match status" value="1"/>
</dbReference>
<dbReference type="InterPro" id="IPR050339">
    <property type="entry name" value="CC_SR_Kinase"/>
</dbReference>
<dbReference type="PROSITE" id="PS00108">
    <property type="entry name" value="PROTEIN_KINASE_ST"/>
    <property type="match status" value="1"/>
</dbReference>
<evidence type="ECO:0000256" key="9">
    <source>
        <dbReference type="ARBA" id="ARBA00048659"/>
    </source>
</evidence>
<dbReference type="Gene3D" id="1.10.510.10">
    <property type="entry name" value="Transferase(Phosphotransferase) domain 1"/>
    <property type="match status" value="1"/>
</dbReference>
<keyword evidence="6 11" id="KW-0067">ATP-binding</keyword>
<dbReference type="InterPro" id="IPR011009">
    <property type="entry name" value="Kinase-like_dom_sf"/>
</dbReference>
<dbReference type="SUPFAM" id="SSF56112">
    <property type="entry name" value="Protein kinase-like (PK-like)"/>
    <property type="match status" value="1"/>
</dbReference>
<dbReference type="GO" id="GO:0005634">
    <property type="term" value="C:nucleus"/>
    <property type="evidence" value="ECO:0007669"/>
    <property type="project" value="TreeGrafter"/>
</dbReference>
<comment type="catalytic activity">
    <reaction evidence="10">
        <text>L-seryl-[protein] + ATP = O-phospho-L-seryl-[protein] + ADP + H(+)</text>
        <dbReference type="Rhea" id="RHEA:17989"/>
        <dbReference type="Rhea" id="RHEA-COMP:9863"/>
        <dbReference type="Rhea" id="RHEA-COMP:11604"/>
        <dbReference type="ChEBI" id="CHEBI:15378"/>
        <dbReference type="ChEBI" id="CHEBI:29999"/>
        <dbReference type="ChEBI" id="CHEBI:30616"/>
        <dbReference type="ChEBI" id="CHEBI:83421"/>
        <dbReference type="ChEBI" id="CHEBI:456216"/>
        <dbReference type="EC" id="2.7.11.1"/>
    </reaction>
    <physiologicalReaction direction="left-to-right" evidence="10">
        <dbReference type="Rhea" id="RHEA:17990"/>
    </physiologicalReaction>
</comment>
<dbReference type="Gene3D" id="3.30.200.20">
    <property type="entry name" value="Phosphorylase Kinase, domain 1"/>
    <property type="match status" value="1"/>
</dbReference>
<sequence length="538" mass="56898">MGSRLGSGPPRPRRAEAVARMGGGSDVDRTQGDMEILRQHVILHLLQRIPMGPDALCAAVQQLLQRGVLTRDVLPELSLTGLCADAVREIPPPLQPVGAAALLPVAPLGCSDPSRFEREFDRVELLGRGAFGEVWRCRHRLDGREYAVKSVVYRANAADRIESRVLREAQTWASMEHPHIARYHSAWVEAARPDVLAGVQVQGPGGLVLPLAPGPARPPQTDAATSVALTADESDGGVIFREASDGLSRSALGTEPRGAAEAAPAPNGVVATRAAAAGGGLGTSLAGQVSGYRAVLYIQTELCSKDTLAAWVAKRNAAWADGATPPKDRRRWTLEACRIFQQCASAVAHLHAQRCVHRDLKPSNVFFARDGSVRLGDFGLAKVVGSQMALEDRRSGPGAGGGPPPSAAPLPETRGVGTPTYASPEQLAGGTCGVKADVYALGVMLAELLTPVGTQMERARLLEDLRRGHWAPSGALPRTAGLVAAMTHPDPFHRPTVEEVLEAFPDAARESRQRLSSRALPGPAVEDCRGSETEQAAA</sequence>
<name>A0A7S4Q5B6_9DINO</name>
<keyword evidence="7" id="KW-0652">Protein synthesis inhibitor</keyword>
<organism evidence="14">
    <name type="scientific">Alexandrium monilatum</name>
    <dbReference type="NCBI Taxonomy" id="311494"/>
    <lineage>
        <taxon>Eukaryota</taxon>
        <taxon>Sar</taxon>
        <taxon>Alveolata</taxon>
        <taxon>Dinophyceae</taxon>
        <taxon>Gonyaulacales</taxon>
        <taxon>Pyrocystaceae</taxon>
        <taxon>Alexandrium</taxon>
    </lineage>
</organism>
<feature type="binding site" evidence="11">
    <location>
        <position position="149"/>
    </location>
    <ligand>
        <name>ATP</name>
        <dbReference type="ChEBI" id="CHEBI:30616"/>
    </ligand>
</feature>
<gene>
    <name evidence="14" type="ORF">AMON00008_LOCUS12551</name>
</gene>
<dbReference type="PANTHER" id="PTHR11042">
    <property type="entry name" value="EUKARYOTIC TRANSLATION INITIATION FACTOR 2-ALPHA KINASE EIF2-ALPHA KINASE -RELATED"/>
    <property type="match status" value="1"/>
</dbReference>
<dbReference type="GO" id="GO:0017148">
    <property type="term" value="P:negative regulation of translation"/>
    <property type="evidence" value="ECO:0007669"/>
    <property type="project" value="UniProtKB-KW"/>
</dbReference>
<feature type="region of interest" description="Disordered" evidence="12">
    <location>
        <begin position="508"/>
        <end position="538"/>
    </location>
</feature>
<keyword evidence="3" id="KW-0808">Transferase</keyword>
<evidence type="ECO:0000256" key="8">
    <source>
        <dbReference type="ARBA" id="ARBA00037982"/>
    </source>
</evidence>
<dbReference type="GO" id="GO:0005737">
    <property type="term" value="C:cytoplasm"/>
    <property type="evidence" value="ECO:0007669"/>
    <property type="project" value="TreeGrafter"/>
</dbReference>
<dbReference type="EC" id="2.7.11.1" evidence="1"/>
<feature type="region of interest" description="Disordered" evidence="12">
    <location>
        <begin position="391"/>
        <end position="427"/>
    </location>
</feature>
<protein>
    <recommendedName>
        <fullName evidence="1">non-specific serine/threonine protein kinase</fullName>
        <ecNumber evidence="1">2.7.11.1</ecNumber>
    </recommendedName>
</protein>
<dbReference type="PROSITE" id="PS50011">
    <property type="entry name" value="PROTEIN_KINASE_DOM"/>
    <property type="match status" value="1"/>
</dbReference>
<dbReference type="EMBL" id="HBNR01018929">
    <property type="protein sequence ID" value="CAE4572932.1"/>
    <property type="molecule type" value="Transcribed_RNA"/>
</dbReference>
<evidence type="ECO:0000256" key="11">
    <source>
        <dbReference type="PROSITE-ProRule" id="PRU10141"/>
    </source>
</evidence>
<evidence type="ECO:0000256" key="4">
    <source>
        <dbReference type="ARBA" id="ARBA00022741"/>
    </source>
</evidence>
<reference evidence="14" key="1">
    <citation type="submission" date="2021-01" db="EMBL/GenBank/DDBJ databases">
        <authorList>
            <person name="Corre E."/>
            <person name="Pelletier E."/>
            <person name="Niang G."/>
            <person name="Scheremetjew M."/>
            <person name="Finn R."/>
            <person name="Kale V."/>
            <person name="Holt S."/>
            <person name="Cochrane G."/>
            <person name="Meng A."/>
            <person name="Brown T."/>
            <person name="Cohen L."/>
        </authorList>
    </citation>
    <scope>NUCLEOTIDE SEQUENCE</scope>
    <source>
        <strain evidence="14">CCMP3105</strain>
    </source>
</reference>
<dbReference type="GO" id="GO:0004694">
    <property type="term" value="F:eukaryotic translation initiation factor 2alpha kinase activity"/>
    <property type="evidence" value="ECO:0007669"/>
    <property type="project" value="TreeGrafter"/>
</dbReference>
<dbReference type="InterPro" id="IPR017441">
    <property type="entry name" value="Protein_kinase_ATP_BS"/>
</dbReference>
<evidence type="ECO:0000256" key="2">
    <source>
        <dbReference type="ARBA" id="ARBA00022527"/>
    </source>
</evidence>
<keyword evidence="4 11" id="KW-0547">Nucleotide-binding</keyword>
<evidence type="ECO:0000256" key="10">
    <source>
        <dbReference type="ARBA" id="ARBA00048977"/>
    </source>
</evidence>
<proteinExistence type="inferred from homology"/>
<dbReference type="InterPro" id="IPR000719">
    <property type="entry name" value="Prot_kinase_dom"/>
</dbReference>
<dbReference type="Pfam" id="PF00069">
    <property type="entry name" value="Pkinase"/>
    <property type="match status" value="2"/>
</dbReference>
<keyword evidence="2" id="KW-0723">Serine/threonine-protein kinase</keyword>
<evidence type="ECO:0000259" key="13">
    <source>
        <dbReference type="PROSITE" id="PS50011"/>
    </source>
</evidence>
<evidence type="ECO:0000256" key="3">
    <source>
        <dbReference type="ARBA" id="ARBA00022679"/>
    </source>
</evidence>
<evidence type="ECO:0000256" key="6">
    <source>
        <dbReference type="ARBA" id="ARBA00022840"/>
    </source>
</evidence>
<feature type="domain" description="Protein kinase" evidence="13">
    <location>
        <begin position="120"/>
        <end position="507"/>
    </location>
</feature>
<evidence type="ECO:0000256" key="12">
    <source>
        <dbReference type="SAM" id="MobiDB-lite"/>
    </source>
</evidence>
<evidence type="ECO:0000256" key="1">
    <source>
        <dbReference type="ARBA" id="ARBA00012513"/>
    </source>
</evidence>
<dbReference type="InterPro" id="IPR008271">
    <property type="entry name" value="Ser/Thr_kinase_AS"/>
</dbReference>
<evidence type="ECO:0000313" key="14">
    <source>
        <dbReference type="EMBL" id="CAE4572932.1"/>
    </source>
</evidence>
<comment type="similarity">
    <text evidence="8">Belongs to the protein kinase superfamily. Ser/Thr protein kinase family. GCN2 subfamily.</text>
</comment>
<dbReference type="PROSITE" id="PS00107">
    <property type="entry name" value="PROTEIN_KINASE_ATP"/>
    <property type="match status" value="1"/>
</dbReference>
<comment type="catalytic activity">
    <reaction evidence="9">
        <text>L-threonyl-[protein] + ATP = O-phospho-L-threonyl-[protein] + ADP + H(+)</text>
        <dbReference type="Rhea" id="RHEA:46608"/>
        <dbReference type="Rhea" id="RHEA-COMP:11060"/>
        <dbReference type="Rhea" id="RHEA-COMP:11605"/>
        <dbReference type="ChEBI" id="CHEBI:15378"/>
        <dbReference type="ChEBI" id="CHEBI:30013"/>
        <dbReference type="ChEBI" id="CHEBI:30616"/>
        <dbReference type="ChEBI" id="CHEBI:61977"/>
        <dbReference type="ChEBI" id="CHEBI:456216"/>
        <dbReference type="EC" id="2.7.11.1"/>
    </reaction>
    <physiologicalReaction direction="left-to-right" evidence="9">
        <dbReference type="Rhea" id="RHEA:46609"/>
    </physiologicalReaction>
</comment>
<dbReference type="GO" id="GO:0005524">
    <property type="term" value="F:ATP binding"/>
    <property type="evidence" value="ECO:0007669"/>
    <property type="project" value="UniProtKB-UniRule"/>
</dbReference>
<evidence type="ECO:0000256" key="5">
    <source>
        <dbReference type="ARBA" id="ARBA00022777"/>
    </source>
</evidence>
<keyword evidence="5" id="KW-0418">Kinase</keyword>
<evidence type="ECO:0000256" key="7">
    <source>
        <dbReference type="ARBA" id="ARBA00023193"/>
    </source>
</evidence>
<dbReference type="AlphaFoldDB" id="A0A7S4Q5B6"/>
<accession>A0A7S4Q5B6</accession>